<protein>
    <submittedName>
        <fullName evidence="3">Tail fiber protein</fullName>
    </submittedName>
</protein>
<feature type="domain" description="Tip attachment protein J central straight fiber" evidence="1">
    <location>
        <begin position="1059"/>
        <end position="1199"/>
    </location>
</feature>
<gene>
    <name evidence="3" type="ORF">ECP32DNA_00034</name>
</gene>
<dbReference type="Gene3D" id="1.20.120.20">
    <property type="entry name" value="Apolipoprotein"/>
    <property type="match status" value="1"/>
</dbReference>
<evidence type="ECO:0000313" key="3">
    <source>
        <dbReference type="EMBL" id="QDB73665.1"/>
    </source>
</evidence>
<dbReference type="PANTHER" id="PTHR36251:SF2">
    <property type="entry name" value="GIFSY-2 PROPHAGE HOST SPECIFICITY PROTEIN J, PHAGE LAMBDA"/>
    <property type="match status" value="1"/>
</dbReference>
<keyword evidence="4" id="KW-1185">Reference proteome</keyword>
<name>A0A4Y5TX85_9CAUD</name>
<dbReference type="Proteomes" id="UP000318988">
    <property type="component" value="Segment"/>
</dbReference>
<dbReference type="InterPro" id="IPR053171">
    <property type="entry name" value="Viral_Tip_Attach_Protein"/>
</dbReference>
<dbReference type="Pfam" id="PF24489">
    <property type="entry name" value="Ig_J_second"/>
    <property type="match status" value="1"/>
</dbReference>
<dbReference type="Pfam" id="PF09327">
    <property type="entry name" value="Phage_Tail_Tip"/>
    <property type="match status" value="1"/>
</dbReference>
<dbReference type="InterPro" id="IPR057587">
    <property type="entry name" value="GpJ_Ig_second"/>
</dbReference>
<proteinExistence type="predicted"/>
<evidence type="ECO:0000259" key="2">
    <source>
        <dbReference type="Pfam" id="PF24489"/>
    </source>
</evidence>
<feature type="domain" description="Tip attachment protein J second Ig-like" evidence="2">
    <location>
        <begin position="547"/>
        <end position="651"/>
    </location>
</feature>
<reference evidence="3 4" key="1">
    <citation type="submission" date="2019-05" db="EMBL/GenBank/DDBJ databases">
        <title>Complete genome sequence of E. coli infecting phage vB_EcoM-ECP26 and vB_EcoM-ECP32.</title>
        <authorList>
            <person name="Park D."/>
            <person name="Park J."/>
        </authorList>
    </citation>
    <scope>NUCLEOTIDE SEQUENCE [LARGE SCALE GENOMIC DNA]</scope>
</reference>
<dbReference type="EMBL" id="MK883718">
    <property type="protein sequence ID" value="QDB73665.1"/>
    <property type="molecule type" value="Genomic_DNA"/>
</dbReference>
<evidence type="ECO:0000259" key="1">
    <source>
        <dbReference type="Pfam" id="PF09327"/>
    </source>
</evidence>
<sequence length="1381" mass="151808">MPIAMIDNIVASARSSSYDWNASKAALADSLNTVTTRTLDKIFEGNKSYRSQQDRQKLLRSSAAPCSVVYGKTRTSGLLAFLEQDRDRTLHCAIVLANHPLEGIEDILIDGNPISSYGDLVSWELHNDRKTSDPFMGTHCPSWTPDMIGRGISWLRASFKFDPNKFPFGLPNVTLVKVGKKCYDPRISKEVHTNNAALVILDYLRTYLKCPDETINWESFKEAANICDEAVKNADGTSERRYTINGEFDMDEAPASIMAEMLKACGADLSYVAGKYGLLVGAYYGPATMTLSEDCVCGEVKIYPEASFDKRSNTITGRFTSPAKGYSETDFPSVFVPEWIEKDGERKIIDIDYRFVTSPYQAQRVSAIFLRRARAGRIIEVTCNMRGFKFKPGRYVTMDLPSIGIVGQEMRVLEWEFTKKGGVKVKLRQDAKEWNDATGQLPDSGDVDIPISPSGVAQPQNFRYSVLQAGEVTHGVLAWDNVGTYAQNIVQVRKNGEIIWTAQTVEQFVRVEGLTKGSYTATVVATSYKGGVSPEAYCEFNIQAPEAPVSVEVKQGYFAITLIPHSRDLASVSTQYDFWTSGMTRLPDTSDATVTSKATRMGVGSTWTSEGLQNDKIYYWYIRTTNAFGSSQFIECAARCYTSIEDLMPQIDAEFKKTETYKELMSTLDSSIEEVENRVTELNRYMDGRVDEAFDHMEGEFSRVDKLYAQLGDRVGIFIQETHDNFQDVNGTLTTLDQKLVATQNKFADDLSKESGKLTSLIQTTNKATTDLLNQKTEALDEKIVSTRGELEDALAQESSELNSLIVSTNKTTTDLLNRKTEALDNKLTAAKGELTNNLQNESAKLSSLIESTNKSTTDLLNKKTEALDEKLVAAQGELTEQIGDVEKGYLAGDKSLEGKLNTQRSELDASILSTNQATVDLLNRTSETLDQKISQTNATVSKNYTTLDGKINTAKSDLNTLISTTNKATTDLLNQKTAALTEQLTTAKGQITTNTNNITGLDNKLTQTKKELSANISETNKSTVDLINGTASAIRQELAVAKQEIIDDVGDVTELRAAVATTSKAVTDLEGKVNAQWGTKIQVDSAGNKYVAGIQLGMEGSGGQVQSYFMVSANNFAVYNPGNGTATLAFAIKNNQAFLKDAFIENGTISSAKIAQEISSNNYDGNGYHKYGWYINKNGHAQFMDVWVKGNINASAGNFTGAVNATSGTFRGDVYANNGSFRGTIDATGGTFRGRVEASVIRANQFEGAIVAHRTYGDCAPVYNSQQRVCRWRWRYVDNVQGQGKNVTFFFKLNGTRANSQLNAWIAGHQLLAGKKYGNDNDGMCAVGITGLDEQTIDIIIEIYTPWSTGNVTGITISCPTVVVSRSNSSFQGPWNESHD</sequence>
<dbReference type="PANTHER" id="PTHR36251">
    <property type="entry name" value="FELS-1 PROPHAGE HOST SPECIFICITY PROTEIN-RELATED"/>
    <property type="match status" value="1"/>
</dbReference>
<evidence type="ECO:0000313" key="4">
    <source>
        <dbReference type="Proteomes" id="UP000318988"/>
    </source>
</evidence>
<accession>A0A4Y5TX85</accession>
<dbReference type="InterPro" id="IPR015406">
    <property type="entry name" value="GpJ_CSF"/>
</dbReference>
<organism evidence="3 4">
    <name type="scientific">Escherichia phage vB_EcoM-ECP32</name>
    <dbReference type="NCBI Taxonomy" id="2576874"/>
    <lineage>
        <taxon>Viruses</taxon>
        <taxon>Duplodnaviria</taxon>
        <taxon>Heunggongvirae</taxon>
        <taxon>Uroviricota</taxon>
        <taxon>Caudoviricetes</taxon>
        <taxon>Vequintavirinae</taxon>
        <taxon>Vequintavirus</taxon>
        <taxon>Vequintavirus ECP32</taxon>
    </lineage>
</organism>